<dbReference type="SUPFAM" id="SSF75620">
    <property type="entry name" value="Release factor"/>
    <property type="match status" value="1"/>
</dbReference>
<evidence type="ECO:0000256" key="4">
    <source>
        <dbReference type="ARBA" id="ARBA00023002"/>
    </source>
</evidence>
<keyword evidence="3" id="KW-0521">NADP</keyword>
<keyword evidence="8" id="KW-1185">Reference proteome</keyword>
<dbReference type="InterPro" id="IPR045853">
    <property type="entry name" value="Pep_chain_release_fac_I_sf"/>
</dbReference>
<dbReference type="STRING" id="105984.A0A427Y1S2"/>
<feature type="compositionally biased region" description="Basic residues" evidence="5">
    <location>
        <begin position="528"/>
        <end position="542"/>
    </location>
</feature>
<name>A0A427Y1S2_9TREE</name>
<dbReference type="PANTHER" id="PTHR43618:SF4">
    <property type="entry name" value="SHORT CHAIN DEHYDROGENASE_REDUCTASE FAMILY (AFU_ORTHOLOGUE AFUA_7G04540)"/>
    <property type="match status" value="1"/>
</dbReference>
<dbReference type="InterPro" id="IPR002347">
    <property type="entry name" value="SDR_fam"/>
</dbReference>
<proteinExistence type="inferred from homology"/>
<keyword evidence="4" id="KW-0560">Oxidoreductase</keyword>
<dbReference type="Proteomes" id="UP000279236">
    <property type="component" value="Unassembled WGS sequence"/>
</dbReference>
<dbReference type="GeneID" id="39591242"/>
<dbReference type="GO" id="GO:0016491">
    <property type="term" value="F:oxidoreductase activity"/>
    <property type="evidence" value="ECO:0007669"/>
    <property type="project" value="UniProtKB-KW"/>
</dbReference>
<organism evidence="7 8">
    <name type="scientific">Apiotrichum porosum</name>
    <dbReference type="NCBI Taxonomy" id="105984"/>
    <lineage>
        <taxon>Eukaryota</taxon>
        <taxon>Fungi</taxon>
        <taxon>Dikarya</taxon>
        <taxon>Basidiomycota</taxon>
        <taxon>Agaricomycotina</taxon>
        <taxon>Tremellomycetes</taxon>
        <taxon>Trichosporonales</taxon>
        <taxon>Trichosporonaceae</taxon>
        <taxon>Apiotrichum</taxon>
    </lineage>
</organism>
<dbReference type="OrthoDB" id="3819888at2759"/>
<sequence length="553" mass="60054">MSSLSLQQSVTGTDALDVGKLYSVEGRVAVVTGGGTGLGLVTATALAENGCRVYITGRRLEPITEAAKFKPRKGNGCIVAVQADLSNKDGILTLARFVSEREKFVNVLVNNHGVYMGRAELNSAAQTAEGLSSAMLEESFETWGKVYDIHTTSVYFTTAAFLPLLAASQSVGGYAEPGNVVNIASLSGITRTSQRGQFNYNASKAATIHLTLMQATEFARRGLGVRVNSLSPGYFPSGMSVADFDNVGADAAKHWRDEYRIPFGRVGTAIDYAQCIISVIVNAYMTGSNIVIDGSWLAEMAPEPTEDQLSADFFDEAEVGTEEAAEWEGEEIQDGVFVSLPTAPSPTAGSSKNYSNGRPRKTHSIKHLNRLLSRHRSPDIPETELEEKFVRETQADFGFAPPRSPSWADTIPGRGPGGQAINKTNSSVSLIHIPTGIRVQAQPTRSRAQNRVVARQILKERLDLMRVRGELEGVDSVLAGPRDEVKNVAAVDGDVVAEETPVKVTRKEKLAVEARTWSKAELRWEKERRRKANRVKKVKRRAKGEGEGEEADE</sequence>
<dbReference type="GO" id="GO:0003747">
    <property type="term" value="F:translation release factor activity"/>
    <property type="evidence" value="ECO:0007669"/>
    <property type="project" value="InterPro"/>
</dbReference>
<dbReference type="GO" id="GO:0032543">
    <property type="term" value="P:mitochondrial translation"/>
    <property type="evidence" value="ECO:0007669"/>
    <property type="project" value="UniProtKB-ARBA"/>
</dbReference>
<reference evidence="7 8" key="1">
    <citation type="submission" date="2018-11" db="EMBL/GenBank/DDBJ databases">
        <title>Genome sequence of Apiotrichum porosum DSM 27194.</title>
        <authorList>
            <person name="Aliyu H."/>
            <person name="Gorte O."/>
            <person name="Ochsenreither K."/>
        </authorList>
    </citation>
    <scope>NUCLEOTIDE SEQUENCE [LARGE SCALE GENOMIC DNA]</scope>
    <source>
        <strain evidence="7 8">DSM 27194</strain>
    </source>
</reference>
<dbReference type="Gene3D" id="3.30.160.20">
    <property type="match status" value="1"/>
</dbReference>
<dbReference type="InterPro" id="IPR036291">
    <property type="entry name" value="NAD(P)-bd_dom_sf"/>
</dbReference>
<gene>
    <name evidence="7" type="ORF">EHS24_006699</name>
</gene>
<evidence type="ECO:0000256" key="1">
    <source>
        <dbReference type="ARBA" id="ARBA00006484"/>
    </source>
</evidence>
<dbReference type="PRINTS" id="PR00081">
    <property type="entry name" value="GDHRDH"/>
</dbReference>
<dbReference type="PROSITE" id="PS00061">
    <property type="entry name" value="ADH_SHORT"/>
    <property type="match status" value="1"/>
</dbReference>
<dbReference type="EMBL" id="RSCE01000003">
    <property type="protein sequence ID" value="RSH85106.1"/>
    <property type="molecule type" value="Genomic_DNA"/>
</dbReference>
<dbReference type="InterPro" id="IPR000352">
    <property type="entry name" value="Pep_chain_release_fac_I"/>
</dbReference>
<evidence type="ECO:0000313" key="8">
    <source>
        <dbReference type="Proteomes" id="UP000279236"/>
    </source>
</evidence>
<comment type="similarity">
    <text evidence="1">Belongs to the short-chain dehydrogenases/reductases (SDR) family.</text>
</comment>
<dbReference type="GO" id="GO:0005739">
    <property type="term" value="C:mitochondrion"/>
    <property type="evidence" value="ECO:0007669"/>
    <property type="project" value="GOC"/>
</dbReference>
<feature type="domain" description="Prokaryotic-type class I peptide chain release factors" evidence="6">
    <location>
        <begin position="409"/>
        <end position="463"/>
    </location>
</feature>
<dbReference type="Gene3D" id="3.40.50.720">
    <property type="entry name" value="NAD(P)-binding Rossmann-like Domain"/>
    <property type="match status" value="1"/>
</dbReference>
<dbReference type="Pfam" id="PF00106">
    <property type="entry name" value="adh_short"/>
    <property type="match status" value="1"/>
</dbReference>
<feature type="region of interest" description="Disordered" evidence="5">
    <location>
        <begin position="528"/>
        <end position="553"/>
    </location>
</feature>
<dbReference type="AlphaFoldDB" id="A0A427Y1S2"/>
<dbReference type="PANTHER" id="PTHR43618">
    <property type="entry name" value="7-ALPHA-HYDROXYSTEROID DEHYDROGENASE"/>
    <property type="match status" value="1"/>
</dbReference>
<evidence type="ECO:0000259" key="6">
    <source>
        <dbReference type="Pfam" id="PF00472"/>
    </source>
</evidence>
<protein>
    <recommendedName>
        <fullName evidence="6">Prokaryotic-type class I peptide chain release factors domain-containing protein</fullName>
    </recommendedName>
</protein>
<evidence type="ECO:0000313" key="7">
    <source>
        <dbReference type="EMBL" id="RSH85106.1"/>
    </source>
</evidence>
<dbReference type="Pfam" id="PF00472">
    <property type="entry name" value="RF-1"/>
    <property type="match status" value="1"/>
</dbReference>
<evidence type="ECO:0000256" key="3">
    <source>
        <dbReference type="ARBA" id="ARBA00022857"/>
    </source>
</evidence>
<comment type="similarity">
    <text evidence="2">Belongs to the prokaryotic/mitochondrial release factor family.</text>
</comment>
<dbReference type="InterPro" id="IPR020904">
    <property type="entry name" value="Sc_DH/Rdtase_CS"/>
</dbReference>
<evidence type="ECO:0000256" key="2">
    <source>
        <dbReference type="ARBA" id="ARBA00010835"/>
    </source>
</evidence>
<dbReference type="RefSeq" id="XP_028478554.1">
    <property type="nucleotide sequence ID" value="XM_028622102.1"/>
</dbReference>
<dbReference type="SUPFAM" id="SSF51735">
    <property type="entry name" value="NAD(P)-binding Rossmann-fold domains"/>
    <property type="match status" value="1"/>
</dbReference>
<comment type="caution">
    <text evidence="7">The sequence shown here is derived from an EMBL/GenBank/DDBJ whole genome shotgun (WGS) entry which is preliminary data.</text>
</comment>
<accession>A0A427Y1S2</accession>
<evidence type="ECO:0000256" key="5">
    <source>
        <dbReference type="SAM" id="MobiDB-lite"/>
    </source>
</evidence>
<dbReference type="PRINTS" id="PR00080">
    <property type="entry name" value="SDRFAMILY"/>
</dbReference>
<dbReference type="InterPro" id="IPR052178">
    <property type="entry name" value="Sec_Metab_Biosynth_SDR"/>
</dbReference>